<evidence type="ECO:0000313" key="2">
    <source>
        <dbReference type="Proteomes" id="UP001472677"/>
    </source>
</evidence>
<dbReference type="Proteomes" id="UP001472677">
    <property type="component" value="Unassembled WGS sequence"/>
</dbReference>
<reference evidence="1 2" key="1">
    <citation type="journal article" date="2024" name="G3 (Bethesda)">
        <title>Genome assembly of Hibiscus sabdariffa L. provides insights into metabolisms of medicinal natural products.</title>
        <authorList>
            <person name="Kim T."/>
        </authorList>
    </citation>
    <scope>NUCLEOTIDE SEQUENCE [LARGE SCALE GENOMIC DNA]</scope>
    <source>
        <strain evidence="1">TK-2024</strain>
        <tissue evidence="1">Old leaves</tissue>
    </source>
</reference>
<organism evidence="1 2">
    <name type="scientific">Hibiscus sabdariffa</name>
    <name type="common">roselle</name>
    <dbReference type="NCBI Taxonomy" id="183260"/>
    <lineage>
        <taxon>Eukaryota</taxon>
        <taxon>Viridiplantae</taxon>
        <taxon>Streptophyta</taxon>
        <taxon>Embryophyta</taxon>
        <taxon>Tracheophyta</taxon>
        <taxon>Spermatophyta</taxon>
        <taxon>Magnoliopsida</taxon>
        <taxon>eudicotyledons</taxon>
        <taxon>Gunneridae</taxon>
        <taxon>Pentapetalae</taxon>
        <taxon>rosids</taxon>
        <taxon>malvids</taxon>
        <taxon>Malvales</taxon>
        <taxon>Malvaceae</taxon>
        <taxon>Malvoideae</taxon>
        <taxon>Hibiscus</taxon>
    </lineage>
</organism>
<dbReference type="EMBL" id="JBBPBM010000507">
    <property type="protein sequence ID" value="KAK8494711.1"/>
    <property type="molecule type" value="Genomic_DNA"/>
</dbReference>
<name>A0ABR2ALZ1_9ROSI</name>
<sequence length="106" mass="12297">MPKLKNVVYVYNEATRRMDAAKEIRKTLDGQESGRETIFWCEAPIDWLNPQELEEFRYAKHVNELYNARNKKIAGSNEDVAASLSPGARRLIKCCNHFLILLLLQM</sequence>
<keyword evidence="2" id="KW-1185">Reference proteome</keyword>
<gene>
    <name evidence="1" type="ORF">V6N12_074528</name>
</gene>
<accession>A0ABR2ALZ1</accession>
<protein>
    <submittedName>
        <fullName evidence="1">Uncharacterized protein</fullName>
    </submittedName>
</protein>
<proteinExistence type="predicted"/>
<evidence type="ECO:0000313" key="1">
    <source>
        <dbReference type="EMBL" id="KAK8494711.1"/>
    </source>
</evidence>
<comment type="caution">
    <text evidence="1">The sequence shown here is derived from an EMBL/GenBank/DDBJ whole genome shotgun (WGS) entry which is preliminary data.</text>
</comment>